<evidence type="ECO:0000256" key="2">
    <source>
        <dbReference type="ARBA" id="ARBA00013147"/>
    </source>
</evidence>
<keyword evidence="3" id="KW-0028">Amino-acid biosynthesis</keyword>
<dbReference type="PIRSF" id="PIRSF001500">
    <property type="entry name" value="Chor_mut_pdt_Ppr"/>
    <property type="match status" value="1"/>
</dbReference>
<organism evidence="10 11">
    <name type="scientific">Pandoraea norimbergensis</name>
    <dbReference type="NCBI Taxonomy" id="93219"/>
    <lineage>
        <taxon>Bacteria</taxon>
        <taxon>Pseudomonadati</taxon>
        <taxon>Pseudomonadota</taxon>
        <taxon>Betaproteobacteria</taxon>
        <taxon>Burkholderiales</taxon>
        <taxon>Burkholderiaceae</taxon>
        <taxon>Pandoraea</taxon>
    </lineage>
</organism>
<protein>
    <recommendedName>
        <fullName evidence="2">prephenate dehydratase</fullName>
        <ecNumber evidence="2">4.2.1.51</ecNumber>
    </recommendedName>
</protein>
<dbReference type="PANTHER" id="PTHR21022:SF19">
    <property type="entry name" value="PREPHENATE DEHYDRATASE-RELATED"/>
    <property type="match status" value="1"/>
</dbReference>
<feature type="signal peptide" evidence="8">
    <location>
        <begin position="1"/>
        <end position="31"/>
    </location>
</feature>
<keyword evidence="8" id="KW-0732">Signal</keyword>
<dbReference type="SUPFAM" id="SSF55021">
    <property type="entry name" value="ACT-like"/>
    <property type="match status" value="1"/>
</dbReference>
<evidence type="ECO:0000256" key="7">
    <source>
        <dbReference type="ARBA" id="ARBA00047848"/>
    </source>
</evidence>
<dbReference type="InterPro" id="IPR008242">
    <property type="entry name" value="Chor_mutase/pphenate_deHydtase"/>
</dbReference>
<dbReference type="PROSITE" id="PS51171">
    <property type="entry name" value="PREPHENATE_DEHYDR_3"/>
    <property type="match status" value="1"/>
</dbReference>
<dbReference type="Gene3D" id="3.40.190.10">
    <property type="entry name" value="Periplasmic binding protein-like II"/>
    <property type="match status" value="2"/>
</dbReference>
<evidence type="ECO:0000256" key="5">
    <source>
        <dbReference type="ARBA" id="ARBA00023222"/>
    </source>
</evidence>
<reference evidence="11" key="1">
    <citation type="submission" date="2015-12" db="EMBL/GenBank/DDBJ databases">
        <title>Complete genome sequence of Pandoraea norimbergensis DSM 11628.</title>
        <authorList>
            <person name="Ee R."/>
            <person name="Lim Y.-L."/>
            <person name="Yong D."/>
            <person name="Yin W.-F."/>
            <person name="Chan K.-G."/>
        </authorList>
    </citation>
    <scope>NUCLEOTIDE SEQUENCE [LARGE SCALE GENOMIC DNA]</scope>
    <source>
        <strain evidence="11">DSM 11628</strain>
    </source>
</reference>
<feature type="chain" id="PRO_5047238268" description="prephenate dehydratase" evidence="8">
    <location>
        <begin position="32"/>
        <end position="296"/>
    </location>
</feature>
<keyword evidence="6" id="KW-0456">Lyase</keyword>
<feature type="domain" description="Prephenate dehydratase" evidence="9">
    <location>
        <begin position="34"/>
        <end position="210"/>
    </location>
</feature>
<evidence type="ECO:0000313" key="11">
    <source>
        <dbReference type="Proteomes" id="UP000060277"/>
    </source>
</evidence>
<dbReference type="PANTHER" id="PTHR21022">
    <property type="entry name" value="PREPHENATE DEHYDRATASE P PROTEIN"/>
    <property type="match status" value="1"/>
</dbReference>
<accession>A0ABN4JK66</accession>
<comment type="catalytic activity">
    <reaction evidence="7">
        <text>prephenate + H(+) = 3-phenylpyruvate + CO2 + H2O</text>
        <dbReference type="Rhea" id="RHEA:21648"/>
        <dbReference type="ChEBI" id="CHEBI:15377"/>
        <dbReference type="ChEBI" id="CHEBI:15378"/>
        <dbReference type="ChEBI" id="CHEBI:16526"/>
        <dbReference type="ChEBI" id="CHEBI:18005"/>
        <dbReference type="ChEBI" id="CHEBI:29934"/>
        <dbReference type="EC" id="4.2.1.51"/>
    </reaction>
</comment>
<comment type="pathway">
    <text evidence="1">Amino-acid biosynthesis; L-phenylalanine biosynthesis; phenylpyruvate from prephenate: step 1/1.</text>
</comment>
<dbReference type="Proteomes" id="UP000060277">
    <property type="component" value="Chromosome"/>
</dbReference>
<gene>
    <name evidence="10" type="ORF">AT302_16135</name>
</gene>
<keyword evidence="11" id="KW-1185">Reference proteome</keyword>
<evidence type="ECO:0000256" key="4">
    <source>
        <dbReference type="ARBA" id="ARBA00023141"/>
    </source>
</evidence>
<evidence type="ECO:0000256" key="6">
    <source>
        <dbReference type="ARBA" id="ARBA00023239"/>
    </source>
</evidence>
<evidence type="ECO:0000256" key="3">
    <source>
        <dbReference type="ARBA" id="ARBA00022605"/>
    </source>
</evidence>
<dbReference type="InterPro" id="IPR045865">
    <property type="entry name" value="ACT-like_dom_sf"/>
</dbReference>
<keyword evidence="5" id="KW-0584">Phenylalanine biosynthesis</keyword>
<evidence type="ECO:0000259" key="9">
    <source>
        <dbReference type="PROSITE" id="PS51171"/>
    </source>
</evidence>
<dbReference type="SUPFAM" id="SSF53850">
    <property type="entry name" value="Periplasmic binding protein-like II"/>
    <property type="match status" value="1"/>
</dbReference>
<dbReference type="EC" id="4.2.1.51" evidence="2"/>
<dbReference type="InterPro" id="IPR001086">
    <property type="entry name" value="Preph_deHydtase"/>
</dbReference>
<evidence type="ECO:0000256" key="8">
    <source>
        <dbReference type="SAM" id="SignalP"/>
    </source>
</evidence>
<name>A0ABN4JK66_9BURK</name>
<sequence length="296" mass="31461">MNRGDITMRKMTRLSLAFAIASAACISNAGAAGQTGYLGPAGSWTHQACLDLYGAADLVPLAREDLFAQYRSGQVSRICVPVTTSAVGVTPYLDDVLALPDGQIVAEYPKMLGYSLLANPGTKREDIKQVLAHPVALEEVKPWLDKEMPDVQRVASASGGAAAQTVAKGGRHDQASMGPKVGGEIYGLVALANGIEEGPQNVTRWWVLGREMPAPTGNDKTSLLVETADAQFSTVLKAIDGSGVKILDIYERPSKKTLDTHRYVVEVAGHAKVGALATFLAANPNIRVLGSYPRKY</sequence>
<proteinExistence type="predicted"/>
<evidence type="ECO:0000313" key="10">
    <source>
        <dbReference type="EMBL" id="ALS61069.1"/>
    </source>
</evidence>
<dbReference type="RefSeq" id="WP_058377982.1">
    <property type="nucleotide sequence ID" value="NZ_CP013480.3"/>
</dbReference>
<keyword evidence="4" id="KW-0057">Aromatic amino acid biosynthesis</keyword>
<dbReference type="PROSITE" id="PS51257">
    <property type="entry name" value="PROKAR_LIPOPROTEIN"/>
    <property type="match status" value="1"/>
</dbReference>
<dbReference type="EMBL" id="CP013480">
    <property type="protein sequence ID" value="ALS61069.1"/>
    <property type="molecule type" value="Genomic_DNA"/>
</dbReference>
<evidence type="ECO:0000256" key="1">
    <source>
        <dbReference type="ARBA" id="ARBA00004741"/>
    </source>
</evidence>
<dbReference type="Gene3D" id="3.30.70.260">
    <property type="match status" value="1"/>
</dbReference>
<dbReference type="Pfam" id="PF00800">
    <property type="entry name" value="PDT"/>
    <property type="match status" value="1"/>
</dbReference>